<dbReference type="InterPro" id="IPR037062">
    <property type="entry name" value="Malic_N_dom_sf"/>
</dbReference>
<evidence type="ECO:0000256" key="2">
    <source>
        <dbReference type="ARBA" id="ARBA00008785"/>
    </source>
</evidence>
<comment type="caution">
    <text evidence="11">The sequence shown here is derived from an EMBL/GenBank/DDBJ whole genome shotgun (WGS) entry which is preliminary data.</text>
</comment>
<name>A0A255EFY4_9ACTN</name>
<feature type="active site" description="Proton acceptor" evidence="5">
    <location>
        <position position="182"/>
    </location>
</feature>
<dbReference type="Pfam" id="PF03949">
    <property type="entry name" value="Malic_M"/>
    <property type="match status" value="1"/>
</dbReference>
<dbReference type="SMART" id="SM00919">
    <property type="entry name" value="Malic_M"/>
    <property type="match status" value="1"/>
</dbReference>
<evidence type="ECO:0000256" key="3">
    <source>
        <dbReference type="ARBA" id="ARBA00022723"/>
    </source>
</evidence>
<evidence type="ECO:0000256" key="5">
    <source>
        <dbReference type="PIRSR" id="PIRSR000106-1"/>
    </source>
</evidence>
<feature type="binding site" evidence="7">
    <location>
        <position position="253"/>
    </location>
    <ligand>
        <name>a divalent metal cation</name>
        <dbReference type="ChEBI" id="CHEBI:60240"/>
    </ligand>
</feature>
<dbReference type="InterPro" id="IPR036291">
    <property type="entry name" value="NAD(P)-bd_dom_sf"/>
</dbReference>
<comment type="cofactor">
    <cofactor evidence="1">
        <name>Mn(2+)</name>
        <dbReference type="ChEBI" id="CHEBI:29035"/>
    </cofactor>
</comment>
<evidence type="ECO:0000259" key="9">
    <source>
        <dbReference type="SMART" id="SM00919"/>
    </source>
</evidence>
<dbReference type="PIRSF" id="PIRSF000106">
    <property type="entry name" value="ME"/>
    <property type="match status" value="1"/>
</dbReference>
<dbReference type="PANTHER" id="PTHR23406:SF34">
    <property type="entry name" value="NAD-DEPENDENT MALIC ENZYME, MITOCHONDRIAL"/>
    <property type="match status" value="1"/>
</dbReference>
<evidence type="ECO:0000313" key="11">
    <source>
        <dbReference type="EMBL" id="OYN90448.1"/>
    </source>
</evidence>
<dbReference type="InterPro" id="IPR012302">
    <property type="entry name" value="Malic_NAD-bd"/>
</dbReference>
<dbReference type="GO" id="GO:0046872">
    <property type="term" value="F:metal ion binding"/>
    <property type="evidence" value="ECO:0007669"/>
    <property type="project" value="UniProtKB-KW"/>
</dbReference>
<dbReference type="Pfam" id="PF00390">
    <property type="entry name" value="malic"/>
    <property type="match status" value="1"/>
</dbReference>
<feature type="active site" description="Proton donor" evidence="5">
    <location>
        <position position="109"/>
    </location>
</feature>
<feature type="domain" description="Malic enzyme N-terminal" evidence="10">
    <location>
        <begin position="86"/>
        <end position="268"/>
    </location>
</feature>
<feature type="binding site" evidence="7">
    <location>
        <position position="254"/>
    </location>
    <ligand>
        <name>a divalent metal cation</name>
        <dbReference type="ChEBI" id="CHEBI:60240"/>
    </ligand>
</feature>
<dbReference type="InterPro" id="IPR001891">
    <property type="entry name" value="Malic_OxRdtase"/>
</dbReference>
<dbReference type="EMBL" id="NMVI01000005">
    <property type="protein sequence ID" value="OYN90448.1"/>
    <property type="molecule type" value="Genomic_DNA"/>
</dbReference>
<feature type="binding site" evidence="6">
    <location>
        <position position="469"/>
    </location>
    <ligand>
        <name>(S)-malate</name>
        <dbReference type="ChEBI" id="CHEBI:15589"/>
    </ligand>
</feature>
<dbReference type="PRINTS" id="PR00072">
    <property type="entry name" value="MALOXRDTASE"/>
</dbReference>
<feature type="domain" description="Malic enzyme NAD-binding" evidence="9">
    <location>
        <begin position="278"/>
        <end position="537"/>
    </location>
</feature>
<dbReference type="GO" id="GO:0004470">
    <property type="term" value="F:malic enzyme activity"/>
    <property type="evidence" value="ECO:0007669"/>
    <property type="project" value="InterPro"/>
</dbReference>
<accession>A0A255EFY4</accession>
<reference evidence="11 12" key="1">
    <citation type="submission" date="2017-07" db="EMBL/GenBank/DDBJ databases">
        <title>Draft whole genome sequences of clinical Proprionibacteriaceae strains.</title>
        <authorList>
            <person name="Bernier A.-M."/>
            <person name="Bernard K."/>
            <person name="Domingo M.-C."/>
        </authorList>
    </citation>
    <scope>NUCLEOTIDE SEQUENCE [LARGE SCALE GENOMIC DNA]</scope>
    <source>
        <strain evidence="11 12">NML 160184</strain>
    </source>
</reference>
<sequence>MARQFEYKQTEAGEIVEIAVRGRQILARPMIAFGTAYTHEERDQLGLNGLLPPAVVSMSNQLKRLYKQFKRQPNNLAKYVLLTDLQERNEILFYRLVTEHLEEMLPIIYTPTIGEAIREYSAWYTRPRGVFLGIDQQDDMELALRNYGQGPDDVDLIVVTDSEGILGIGDQGIGGIRIAIGKLAVYTAAAGIHPLRVMPIVLDPGTDNMALLNDDGYLGLRHPRVRGEAYDEFVEKFVTTAARLYPRALIHWEDLGASNAHRVLAKYVNDYRTFNDDIQGTAAVVAAAVLAAVQASGTRMADQRVVIHGSGSAGIGIADLLVEIMVAHGMDPDQARACFWGLGSRGLLREGTRMRDFQEPYARSQAELDGWQLDEPDRYVLADVVRNVKPTILIGTSAQPGAFNEAIVKDMAAHVERPIILPLSNPTSQSEALPADLLAWTGGKALIATGSPFAPVERDEQTYTIAQANNALVFPGIGLGTIVSQASRVTPGMISAAAQALAGLADGRRLGSAILPAASELRSVSATVAIAVAEAAVADGVAEVELDSPIQQVYKKMWQPNYPTVVPITNSVTPVRRADGSIDDGPDSWHAAGGHEI</sequence>
<comment type="cofactor">
    <cofactor evidence="7">
        <name>Mg(2+)</name>
        <dbReference type="ChEBI" id="CHEBI:18420"/>
    </cofactor>
    <cofactor evidence="7">
        <name>Mn(2+)</name>
        <dbReference type="ChEBI" id="CHEBI:29035"/>
    </cofactor>
    <text evidence="7">Divalent metal cations. Prefers magnesium or manganese.</text>
</comment>
<dbReference type="GO" id="GO:0051287">
    <property type="term" value="F:NAD binding"/>
    <property type="evidence" value="ECO:0007669"/>
    <property type="project" value="InterPro"/>
</dbReference>
<dbReference type="SUPFAM" id="SSF53223">
    <property type="entry name" value="Aminoacid dehydrogenase-like, N-terminal domain"/>
    <property type="match status" value="1"/>
</dbReference>
<dbReference type="InterPro" id="IPR015884">
    <property type="entry name" value="Malic_enzyme_CS"/>
</dbReference>
<dbReference type="GO" id="GO:0006108">
    <property type="term" value="P:malate metabolic process"/>
    <property type="evidence" value="ECO:0007669"/>
    <property type="project" value="TreeGrafter"/>
</dbReference>
<comment type="similarity">
    <text evidence="2 8">Belongs to the malic enzymes family.</text>
</comment>
<evidence type="ECO:0000259" key="10">
    <source>
        <dbReference type="SMART" id="SM01274"/>
    </source>
</evidence>
<protein>
    <submittedName>
        <fullName evidence="11">Malate dehydrogenase</fullName>
    </submittedName>
</protein>
<dbReference type="InterPro" id="IPR046346">
    <property type="entry name" value="Aminoacid_DH-like_N_sf"/>
</dbReference>
<evidence type="ECO:0000256" key="1">
    <source>
        <dbReference type="ARBA" id="ARBA00001936"/>
    </source>
</evidence>
<dbReference type="GO" id="GO:0005829">
    <property type="term" value="C:cytosol"/>
    <property type="evidence" value="ECO:0007669"/>
    <property type="project" value="TreeGrafter"/>
</dbReference>
<keyword evidence="3 7" id="KW-0479">Metal-binding</keyword>
<dbReference type="RefSeq" id="WP_094449541.1">
    <property type="nucleotide sequence ID" value="NZ_NMVI01000005.1"/>
</dbReference>
<dbReference type="NCBIfam" id="NF010052">
    <property type="entry name" value="PRK13529.1"/>
    <property type="match status" value="1"/>
</dbReference>
<dbReference type="Gene3D" id="3.40.50.720">
    <property type="entry name" value="NAD(P)-binding Rossmann-like Domain"/>
    <property type="match status" value="1"/>
</dbReference>
<keyword evidence="4" id="KW-0520">NAD</keyword>
<dbReference type="PROSITE" id="PS00331">
    <property type="entry name" value="MALIC_ENZYMES"/>
    <property type="match status" value="1"/>
</dbReference>
<dbReference type="Gene3D" id="3.40.50.10380">
    <property type="entry name" value="Malic enzyme, N-terminal domain"/>
    <property type="match status" value="1"/>
</dbReference>
<evidence type="ECO:0000313" key="12">
    <source>
        <dbReference type="Proteomes" id="UP000216533"/>
    </source>
</evidence>
<evidence type="ECO:0000256" key="7">
    <source>
        <dbReference type="PIRSR" id="PIRSR000106-3"/>
    </source>
</evidence>
<dbReference type="Proteomes" id="UP000216533">
    <property type="component" value="Unassembled WGS sequence"/>
</dbReference>
<organism evidence="11 12">
    <name type="scientific">Parenemella sanctibonifatiensis</name>
    <dbReference type="NCBI Taxonomy" id="2016505"/>
    <lineage>
        <taxon>Bacteria</taxon>
        <taxon>Bacillati</taxon>
        <taxon>Actinomycetota</taxon>
        <taxon>Actinomycetes</taxon>
        <taxon>Propionibacteriales</taxon>
        <taxon>Propionibacteriaceae</taxon>
        <taxon>Parenemella</taxon>
    </lineage>
</organism>
<dbReference type="InterPro" id="IPR012301">
    <property type="entry name" value="Malic_N_dom"/>
</dbReference>
<dbReference type="GO" id="GO:0016616">
    <property type="term" value="F:oxidoreductase activity, acting on the CH-OH group of donors, NAD or NADP as acceptor"/>
    <property type="evidence" value="ECO:0007669"/>
    <property type="project" value="InterPro"/>
</dbReference>
<proteinExistence type="inferred from homology"/>
<feature type="binding site" evidence="6">
    <location>
        <position position="425"/>
    </location>
    <ligand>
        <name>(S)-malate</name>
        <dbReference type="ChEBI" id="CHEBI:15589"/>
    </ligand>
</feature>
<evidence type="ECO:0000256" key="8">
    <source>
        <dbReference type="RuleBase" id="RU003427"/>
    </source>
</evidence>
<evidence type="ECO:0000256" key="4">
    <source>
        <dbReference type="ARBA" id="ARBA00023027"/>
    </source>
</evidence>
<dbReference type="PANTHER" id="PTHR23406">
    <property type="entry name" value="MALIC ENZYME-RELATED"/>
    <property type="match status" value="1"/>
</dbReference>
<evidence type="ECO:0000256" key="6">
    <source>
        <dbReference type="PIRSR" id="PIRSR000106-2"/>
    </source>
</evidence>
<feature type="binding site" evidence="7">
    <location>
        <position position="277"/>
    </location>
    <ligand>
        <name>a divalent metal cation</name>
        <dbReference type="ChEBI" id="CHEBI:60240"/>
    </ligand>
</feature>
<gene>
    <name evidence="11" type="ORF">CGZ92_01020</name>
</gene>
<dbReference type="SUPFAM" id="SSF51735">
    <property type="entry name" value="NAD(P)-binding Rossmann-fold domains"/>
    <property type="match status" value="1"/>
</dbReference>
<dbReference type="AlphaFoldDB" id="A0A255EFY4"/>
<dbReference type="SMART" id="SM01274">
    <property type="entry name" value="malic"/>
    <property type="match status" value="1"/>
</dbReference>